<dbReference type="Gene3D" id="3.30.1420.10">
    <property type="match status" value="1"/>
</dbReference>
<reference evidence="4" key="1">
    <citation type="submission" date="2018-06" db="EMBL/GenBank/DDBJ databases">
        <authorList>
            <person name="Zhirakovskaya E."/>
        </authorList>
    </citation>
    <scope>NUCLEOTIDE SEQUENCE</scope>
</reference>
<dbReference type="InterPro" id="IPR007453">
    <property type="entry name" value="DsrC/TusE"/>
</dbReference>
<comment type="subcellular location">
    <subcellularLocation>
        <location evidence="1">Cytoplasm</location>
    </subcellularLocation>
</comment>
<dbReference type="NCBIfam" id="TIGR03342">
    <property type="entry name" value="dsrC_tusE_dsvC"/>
    <property type="match status" value="2"/>
</dbReference>
<keyword evidence="3" id="KW-0963">Cytoplasm</keyword>
<evidence type="ECO:0000313" key="4">
    <source>
        <dbReference type="EMBL" id="VAX02520.1"/>
    </source>
</evidence>
<dbReference type="InterPro" id="IPR043163">
    <property type="entry name" value="DsrC-like_N"/>
</dbReference>
<dbReference type="GO" id="GO:0097163">
    <property type="term" value="F:sulfur carrier activity"/>
    <property type="evidence" value="ECO:0007669"/>
    <property type="project" value="TreeGrafter"/>
</dbReference>
<accession>A0A3B1AWA0</accession>
<proteinExistence type="inferred from homology"/>
<evidence type="ECO:0000256" key="1">
    <source>
        <dbReference type="ARBA" id="ARBA00004496"/>
    </source>
</evidence>
<dbReference type="Pfam" id="PF04358">
    <property type="entry name" value="DsrC"/>
    <property type="match status" value="2"/>
</dbReference>
<sequence length="242" mass="27391">MLLTEDSSFEVLADGRLANLSEWNKSAAQTLASRDGLTLDDGHWQVIDVMRDYYQAFNVPPIKKLLIRELKKRHPADVFDDATLQNLFPGGVLVQGSKIAGVPIPMMDVELERETYQAKAAPNVAHFMGSFNFDGETFAVTHTGNLVELHRWNSRLAEYMAKQEGIELTEEHWEVLNFLREFYFTYGVSPMVKILMRYMIEDIGPERASKEHLYSLFPKGPSRQGSRIAGLPAPQGCLDLDI</sequence>
<dbReference type="InterPro" id="IPR025526">
    <property type="entry name" value="DsrC-like_dom_sf"/>
</dbReference>
<dbReference type="Gene3D" id="1.10.10.370">
    <property type="entry name" value="DsrC-like protein, C-terminal domain"/>
    <property type="match status" value="2"/>
</dbReference>
<dbReference type="PANTHER" id="PTHR37010:SF1">
    <property type="entry name" value="SULFURTRANSFERASE TUSE"/>
    <property type="match status" value="1"/>
</dbReference>
<gene>
    <name evidence="4" type="ORF">MNBD_GAMMA19-493</name>
</gene>
<evidence type="ECO:0000256" key="3">
    <source>
        <dbReference type="ARBA" id="ARBA00022490"/>
    </source>
</evidence>
<dbReference type="GO" id="GO:0005737">
    <property type="term" value="C:cytoplasm"/>
    <property type="evidence" value="ECO:0007669"/>
    <property type="project" value="UniProtKB-SubCell"/>
</dbReference>
<organism evidence="4">
    <name type="scientific">hydrothermal vent metagenome</name>
    <dbReference type="NCBI Taxonomy" id="652676"/>
    <lineage>
        <taxon>unclassified sequences</taxon>
        <taxon>metagenomes</taxon>
        <taxon>ecological metagenomes</taxon>
    </lineage>
</organism>
<dbReference type="PANTHER" id="PTHR37010">
    <property type="entry name" value="SULFURTRANSFERASE TUSE"/>
    <property type="match status" value="1"/>
</dbReference>
<protein>
    <recommendedName>
        <fullName evidence="5">TusE/DsrC/DsvC family sulfur relay protein</fullName>
    </recommendedName>
</protein>
<evidence type="ECO:0008006" key="5">
    <source>
        <dbReference type="Google" id="ProtNLM"/>
    </source>
</evidence>
<comment type="similarity">
    <text evidence="2">Belongs to the DsrC/TusE family.</text>
</comment>
<dbReference type="EMBL" id="UOFV01000321">
    <property type="protein sequence ID" value="VAX02520.1"/>
    <property type="molecule type" value="Genomic_DNA"/>
</dbReference>
<dbReference type="SUPFAM" id="SSF69721">
    <property type="entry name" value="DsrC, the gamma subunit of dissimilatory sulfite reductase"/>
    <property type="match status" value="2"/>
</dbReference>
<evidence type="ECO:0000256" key="2">
    <source>
        <dbReference type="ARBA" id="ARBA00005718"/>
    </source>
</evidence>
<dbReference type="InterPro" id="IPR042072">
    <property type="entry name" value="DsrC-like_C"/>
</dbReference>
<dbReference type="GO" id="GO:0002143">
    <property type="term" value="P:tRNA wobble position uridine thiolation"/>
    <property type="evidence" value="ECO:0007669"/>
    <property type="project" value="TreeGrafter"/>
</dbReference>
<name>A0A3B1AWA0_9ZZZZ</name>
<dbReference type="AlphaFoldDB" id="A0A3B1AWA0"/>